<keyword evidence="1" id="KW-0614">Plasmid</keyword>
<sequence>MYVFKLMQYANIFEVKDQSEADLFQNIKTPENERIIEDFQKCLGDSPCLAVRGSDAHRFAYVDEQKRGYGNFPGNNKTWIKADKTFDGLLQAIKEPANRSYIGDKPPKILSLDSNPEFFIDTIKMTKNTLDKTQEKWFEDVQQPLNYDLVAIIGNKGSGKSALIDIISHVFEDKVRYEHGNFVEKFYKNNYSDNFDVSLTFKGLSTIYQCNLAKNTITDLKDKITYIPQGYFEVLCNQQDTKSFQDTINDVLFSYIPTEKVSTTKNYNEYIEFIENTKNKIIEERLLEIQGITKQIVQLNTLIAENRDNTLDDAI</sequence>
<dbReference type="EMBL" id="CP047227">
    <property type="protein sequence ID" value="QHG10775.1"/>
    <property type="molecule type" value="Genomic_DNA"/>
</dbReference>
<accession>A0A6P1KQT2</accession>
<name>A0A6P1KQT2_FAUOS</name>
<gene>
    <name evidence="1" type="ORF">GSF12_12355</name>
</gene>
<dbReference type="Gene3D" id="3.40.50.300">
    <property type="entry name" value="P-loop containing nucleotide triphosphate hydrolases"/>
    <property type="match status" value="1"/>
</dbReference>
<organism evidence="1">
    <name type="scientific">Faucicola osloensis</name>
    <name type="common">Moraxella osloensis</name>
    <dbReference type="NCBI Taxonomy" id="34062"/>
    <lineage>
        <taxon>Bacteria</taxon>
        <taxon>Pseudomonadati</taxon>
        <taxon>Pseudomonadota</taxon>
        <taxon>Gammaproteobacteria</taxon>
        <taxon>Moraxellales</taxon>
        <taxon>Moraxellaceae</taxon>
        <taxon>Faucicola</taxon>
    </lineage>
</organism>
<dbReference type="SUPFAM" id="SSF52540">
    <property type="entry name" value="P-loop containing nucleoside triphosphate hydrolases"/>
    <property type="match status" value="1"/>
</dbReference>
<protein>
    <recommendedName>
        <fullName evidence="2">Rad50/SbcC-type AAA domain-containing protein</fullName>
    </recommendedName>
</protein>
<geneLocation type="plasmid" evidence="1">
    <name>p1</name>
</geneLocation>
<reference evidence="1" key="1">
    <citation type="journal article" date="2020" name="Microbiol. Resour. Announc.">
        <title>Complete Genome Sequence of Moraxella osloensis Strain YV1, Isolated from an Australian Wastewater Treatment Plant.</title>
        <authorList>
            <person name="Batinovic S."/>
            <person name="Rice D.T.F."/>
            <person name="Seviour R.J."/>
            <person name="Petrovski S."/>
        </authorList>
    </citation>
    <scope>NUCLEOTIDE SEQUENCE</scope>
    <source>
        <strain evidence="1">YV1</strain>
    </source>
</reference>
<dbReference type="AlphaFoldDB" id="A0A6P1KQT2"/>
<dbReference type="InterPro" id="IPR027417">
    <property type="entry name" value="P-loop_NTPase"/>
</dbReference>
<evidence type="ECO:0000313" key="1">
    <source>
        <dbReference type="EMBL" id="QHG10775.1"/>
    </source>
</evidence>
<proteinExistence type="predicted"/>
<evidence type="ECO:0008006" key="2">
    <source>
        <dbReference type="Google" id="ProtNLM"/>
    </source>
</evidence>